<dbReference type="AlphaFoldDB" id="A0A0N4UQK3"/>
<keyword evidence="3" id="KW-1185">Reference proteome</keyword>
<evidence type="ECO:0000313" key="4">
    <source>
        <dbReference type="WBParaSite" id="DME_0001029401-mRNA-1"/>
    </source>
</evidence>
<dbReference type="STRING" id="318479.A0A0N4UQK3"/>
<protein>
    <submittedName>
        <fullName evidence="4">GTP-bdg_N domain-containing protein</fullName>
    </submittedName>
</protein>
<proteinExistence type="predicted"/>
<dbReference type="EMBL" id="UYYG01000187">
    <property type="protein sequence ID" value="VDN53817.1"/>
    <property type="molecule type" value="Genomic_DNA"/>
</dbReference>
<dbReference type="WBParaSite" id="DME_0001029401-mRNA-1">
    <property type="protein sequence ID" value="DME_0001029401-mRNA-1"/>
    <property type="gene ID" value="DME_0001029401"/>
</dbReference>
<organism evidence="2 4">
    <name type="scientific">Dracunculus medinensis</name>
    <name type="common">Guinea worm</name>
    <dbReference type="NCBI Taxonomy" id="318479"/>
    <lineage>
        <taxon>Eukaryota</taxon>
        <taxon>Metazoa</taxon>
        <taxon>Ecdysozoa</taxon>
        <taxon>Nematoda</taxon>
        <taxon>Chromadorea</taxon>
        <taxon>Rhabditida</taxon>
        <taxon>Spirurina</taxon>
        <taxon>Dracunculoidea</taxon>
        <taxon>Dracunculidae</taxon>
        <taxon>Dracunculus</taxon>
    </lineage>
</organism>
<reference evidence="4" key="1">
    <citation type="submission" date="2017-02" db="UniProtKB">
        <authorList>
            <consortium name="WormBaseParasite"/>
        </authorList>
    </citation>
    <scope>IDENTIFICATION</scope>
</reference>
<evidence type="ECO:0000313" key="3">
    <source>
        <dbReference type="Proteomes" id="UP000274756"/>
    </source>
</evidence>
<gene>
    <name evidence="1" type="ORF">DME_LOCUS3790</name>
</gene>
<evidence type="ECO:0000313" key="2">
    <source>
        <dbReference type="Proteomes" id="UP000038040"/>
    </source>
</evidence>
<sequence>MQQLSHQQGITESGFGQNNNVVDSLARRRITLPGGCTIDSLKKIVENAMKKGHVIDVLTLPDLIPIRTEDQVQALAQSQKVEVLFENEDQLIDIWSSTKFINNYCLAMSILILKFK</sequence>
<dbReference type="Proteomes" id="UP000274756">
    <property type="component" value="Unassembled WGS sequence"/>
</dbReference>
<accession>A0A0N4UQK3</accession>
<evidence type="ECO:0000313" key="1">
    <source>
        <dbReference type="EMBL" id="VDN53817.1"/>
    </source>
</evidence>
<reference evidence="1 3" key="2">
    <citation type="submission" date="2018-11" db="EMBL/GenBank/DDBJ databases">
        <authorList>
            <consortium name="Pathogen Informatics"/>
        </authorList>
    </citation>
    <scope>NUCLEOTIDE SEQUENCE [LARGE SCALE GENOMIC DNA]</scope>
</reference>
<dbReference type="Proteomes" id="UP000038040">
    <property type="component" value="Unplaced"/>
</dbReference>
<dbReference type="OrthoDB" id="194358at2759"/>
<name>A0A0N4UQK3_DRAME</name>